<reference evidence="4" key="2">
    <citation type="submission" date="2025-08" db="UniProtKB">
        <authorList>
            <consortium name="Ensembl"/>
        </authorList>
    </citation>
    <scope>IDENTIFICATION</scope>
    <source>
        <strain evidence="4">Glennie</strain>
    </source>
</reference>
<organism evidence="4 5">
    <name type="scientific">Ornithorhynchus anatinus</name>
    <name type="common">Duckbill platypus</name>
    <dbReference type="NCBI Taxonomy" id="9258"/>
    <lineage>
        <taxon>Eukaryota</taxon>
        <taxon>Metazoa</taxon>
        <taxon>Chordata</taxon>
        <taxon>Craniata</taxon>
        <taxon>Vertebrata</taxon>
        <taxon>Euteleostomi</taxon>
        <taxon>Mammalia</taxon>
        <taxon>Monotremata</taxon>
        <taxon>Ornithorhynchidae</taxon>
        <taxon>Ornithorhynchus</taxon>
    </lineage>
</organism>
<dbReference type="InterPro" id="IPR013320">
    <property type="entry name" value="ConA-like_dom_sf"/>
</dbReference>
<dbReference type="PANTHER" id="PTHR24103">
    <property type="entry name" value="E3 UBIQUITIN-PROTEIN LIGASE TRIM"/>
    <property type="match status" value="1"/>
</dbReference>
<dbReference type="InterPro" id="IPR001870">
    <property type="entry name" value="B30.2/SPRY"/>
</dbReference>
<proteinExistence type="predicted"/>
<keyword evidence="5" id="KW-1185">Reference proteome</keyword>
<dbReference type="SMART" id="SM00449">
    <property type="entry name" value="SPRY"/>
    <property type="match status" value="1"/>
</dbReference>
<dbReference type="GeneTree" id="ENSGT00940000153527"/>
<dbReference type="Pfam" id="PF00622">
    <property type="entry name" value="SPRY"/>
    <property type="match status" value="1"/>
</dbReference>
<reference evidence="4 5" key="1">
    <citation type="journal article" date="2008" name="Nature">
        <title>Genome analysis of the platypus reveals unique signatures of evolution.</title>
        <authorList>
            <person name="Warren W.C."/>
            <person name="Hillier L.W."/>
            <person name="Marshall Graves J.A."/>
            <person name="Birney E."/>
            <person name="Ponting C.P."/>
            <person name="Grutzner F."/>
            <person name="Belov K."/>
            <person name="Miller W."/>
            <person name="Clarke L."/>
            <person name="Chinwalla A.T."/>
            <person name="Yang S.P."/>
            <person name="Heger A."/>
            <person name="Locke D.P."/>
            <person name="Miethke P."/>
            <person name="Waters P.D."/>
            <person name="Veyrunes F."/>
            <person name="Fulton L."/>
            <person name="Fulton B."/>
            <person name="Graves T."/>
            <person name="Wallis J."/>
            <person name="Puente X.S."/>
            <person name="Lopez-Otin C."/>
            <person name="Ordonez G.R."/>
            <person name="Eichler E.E."/>
            <person name="Chen L."/>
            <person name="Cheng Z."/>
            <person name="Deakin J.E."/>
            <person name="Alsop A."/>
            <person name="Thompson K."/>
            <person name="Kirby P."/>
            <person name="Papenfuss A.T."/>
            <person name="Wakefield M.J."/>
            <person name="Olender T."/>
            <person name="Lancet D."/>
            <person name="Huttley G.A."/>
            <person name="Smit A.F."/>
            <person name="Pask A."/>
            <person name="Temple-Smith P."/>
            <person name="Batzer M.A."/>
            <person name="Walker J.A."/>
            <person name="Konkel M.K."/>
            <person name="Harris R.S."/>
            <person name="Whittington C.M."/>
            <person name="Wong E.S."/>
            <person name="Gemmell N.J."/>
            <person name="Buschiazzo E."/>
            <person name="Vargas Jentzsch I.M."/>
            <person name="Merkel A."/>
            <person name="Schmitz J."/>
            <person name="Zemann A."/>
            <person name="Churakov G."/>
            <person name="Kriegs J.O."/>
            <person name="Brosius J."/>
            <person name="Murchison E.P."/>
            <person name="Sachidanandam R."/>
            <person name="Smith C."/>
            <person name="Hannon G.J."/>
            <person name="Tsend-Ayush E."/>
            <person name="McMillan D."/>
            <person name="Attenborough R."/>
            <person name="Rens W."/>
            <person name="Ferguson-Smith M."/>
            <person name="Lefevre C.M."/>
            <person name="Sharp J.A."/>
            <person name="Nicholas K.R."/>
            <person name="Ray D.A."/>
            <person name="Kube M."/>
            <person name="Reinhardt R."/>
            <person name="Pringle T.H."/>
            <person name="Taylor J."/>
            <person name="Jones R.C."/>
            <person name="Nixon B."/>
            <person name="Dacheux J.L."/>
            <person name="Niwa H."/>
            <person name="Sekita Y."/>
            <person name="Huang X."/>
            <person name="Stark A."/>
            <person name="Kheradpour P."/>
            <person name="Kellis M."/>
            <person name="Flicek P."/>
            <person name="Chen Y."/>
            <person name="Webber C."/>
            <person name="Hardison R."/>
            <person name="Nelson J."/>
            <person name="Hallsworth-Pepin K."/>
            <person name="Delehaunty K."/>
            <person name="Markovic C."/>
            <person name="Minx P."/>
            <person name="Feng Y."/>
            <person name="Kremitzki C."/>
            <person name="Mitreva M."/>
            <person name="Glasscock J."/>
            <person name="Wylie T."/>
            <person name="Wohldmann P."/>
            <person name="Thiru P."/>
            <person name="Nhan M.N."/>
            <person name="Pohl C.S."/>
            <person name="Smith S.M."/>
            <person name="Hou S."/>
            <person name="Nefedov M."/>
            <person name="de Jong P.J."/>
            <person name="Renfree M.B."/>
            <person name="Mardis E.R."/>
            <person name="Wilson R.K."/>
        </authorList>
    </citation>
    <scope>NUCLEOTIDE SEQUENCE [LARGE SCALE GENOMIC DNA]</scope>
    <source>
        <strain evidence="4 5">Glennie</strain>
    </source>
</reference>
<dbReference type="OMA" id="NINCHYI"/>
<dbReference type="PROSITE" id="PS50188">
    <property type="entry name" value="B302_SPRY"/>
    <property type="match status" value="1"/>
</dbReference>
<feature type="chain" id="PRO_5026246284" description="B30.2/SPRY domain-containing protein" evidence="2">
    <location>
        <begin position="20"/>
        <end position="273"/>
    </location>
</feature>
<evidence type="ECO:0000256" key="1">
    <source>
        <dbReference type="SAM" id="MobiDB-lite"/>
    </source>
</evidence>
<reference evidence="4" key="3">
    <citation type="submission" date="2025-09" db="UniProtKB">
        <authorList>
            <consortium name="Ensembl"/>
        </authorList>
    </citation>
    <scope>IDENTIFICATION</scope>
    <source>
        <strain evidence="4">Glennie</strain>
    </source>
</reference>
<dbReference type="SMART" id="SM00589">
    <property type="entry name" value="PRY"/>
    <property type="match status" value="1"/>
</dbReference>
<feature type="region of interest" description="Disordered" evidence="1">
    <location>
        <begin position="224"/>
        <end position="273"/>
    </location>
</feature>
<protein>
    <recommendedName>
        <fullName evidence="3">B30.2/SPRY domain-containing protein</fullName>
    </recommendedName>
</protein>
<evidence type="ECO:0000259" key="3">
    <source>
        <dbReference type="PROSITE" id="PS50188"/>
    </source>
</evidence>
<dbReference type="GO" id="GO:0061630">
    <property type="term" value="F:ubiquitin protein ligase activity"/>
    <property type="evidence" value="ECO:0000318"/>
    <property type="project" value="GO_Central"/>
</dbReference>
<dbReference type="InterPro" id="IPR003879">
    <property type="entry name" value="Butyrophylin_SPRY"/>
</dbReference>
<dbReference type="InterPro" id="IPR006574">
    <property type="entry name" value="PRY"/>
</dbReference>
<dbReference type="InterPro" id="IPR050143">
    <property type="entry name" value="TRIM/RBCC"/>
</dbReference>
<dbReference type="PRINTS" id="PR01407">
    <property type="entry name" value="BUTYPHLNCDUF"/>
</dbReference>
<name>A0A6I8NTH2_ORNAN</name>
<dbReference type="Bgee" id="ENSOANG00000040464">
    <property type="expression patterns" value="Expressed in heart and 1 other cell type or tissue"/>
</dbReference>
<feature type="signal peptide" evidence="2">
    <location>
        <begin position="1"/>
        <end position="19"/>
    </location>
</feature>
<dbReference type="InterPro" id="IPR003877">
    <property type="entry name" value="SPRY_dom"/>
</dbReference>
<dbReference type="InterPro" id="IPR043136">
    <property type="entry name" value="B30.2/SPRY_sf"/>
</dbReference>
<dbReference type="FunFam" id="2.60.120.920:FF:000004">
    <property type="entry name" value="Butyrophilin subfamily 1 member A1"/>
    <property type="match status" value="1"/>
</dbReference>
<evidence type="ECO:0000256" key="2">
    <source>
        <dbReference type="SAM" id="SignalP"/>
    </source>
</evidence>
<dbReference type="GO" id="GO:0045087">
    <property type="term" value="P:innate immune response"/>
    <property type="evidence" value="ECO:0000318"/>
    <property type="project" value="GO_Central"/>
</dbReference>
<dbReference type="AlphaFoldDB" id="A0A6I8NTH2"/>
<feature type="domain" description="B30.2/SPRY" evidence="3">
    <location>
        <begin position="29"/>
        <end position="222"/>
    </location>
</feature>
<dbReference type="Pfam" id="PF13765">
    <property type="entry name" value="PRY"/>
    <property type="match status" value="1"/>
</dbReference>
<evidence type="ECO:0000313" key="4">
    <source>
        <dbReference type="Ensembl" id="ENSOANP00000043853.1"/>
    </source>
</evidence>
<dbReference type="SUPFAM" id="SSF49899">
    <property type="entry name" value="Concanavalin A-like lectins/glucanases"/>
    <property type="match status" value="1"/>
</dbReference>
<keyword evidence="2" id="KW-0732">Signal</keyword>
<sequence>FMSFTSFWILGSLHHSSDASFLCSLAGWSQAQLHKALITDCGTLSAVDITLDPKTAYPYLILSENLKQVEVGDEEKELPNNPERFNRCACVLGQENFTSGRHCWEVKVGDKMGWHLGVCRENVKRKGWIFSPKNGFWVVEGFRSRYWALTSPQTPLSLNVFPRRVGVYLDYEAGNISFYSRTDGSHIYTFAHTTFSGTLWPFLSLWFSDPTPLTICPVPGEAERNPVPVHAPSKETPGEESASASGDEDPFPMATNLLLSPQPWGPSCSAPVL</sequence>
<evidence type="ECO:0000313" key="5">
    <source>
        <dbReference type="Proteomes" id="UP000002279"/>
    </source>
</evidence>
<dbReference type="Gene3D" id="2.60.120.920">
    <property type="match status" value="1"/>
</dbReference>
<dbReference type="Ensembl" id="ENSOANT00000068312.1">
    <property type="protein sequence ID" value="ENSOANP00000043853.1"/>
    <property type="gene ID" value="ENSOANG00000040464.1"/>
</dbReference>
<accession>A0A6I8NTH2</accession>
<dbReference type="InParanoid" id="A0A6I8NTH2"/>
<dbReference type="Proteomes" id="UP000002279">
    <property type="component" value="Chromosome X5"/>
</dbReference>
<dbReference type="GO" id="GO:0005737">
    <property type="term" value="C:cytoplasm"/>
    <property type="evidence" value="ECO:0000318"/>
    <property type="project" value="GO_Central"/>
</dbReference>